<proteinExistence type="predicted"/>
<evidence type="ECO:0000313" key="3">
    <source>
        <dbReference type="EMBL" id="BAG23863.1"/>
    </source>
</evidence>
<dbReference type="GO" id="GO:0003676">
    <property type="term" value="F:nucleic acid binding"/>
    <property type="evidence" value="ECO:0007669"/>
    <property type="project" value="InterPro"/>
</dbReference>
<sequence>MVAVGGEVRFDGRRWAVSGLEAGRVWLTEQGGASVMAVFGLSALLNSPGFEVVGGPPPLKAPQYGLLATLPEEVRERAFSMERHVREVETGRPVPGGRGPVRPMYDPHSTTLEQRETAKAAELTASGWKVSRATVRRWRGRYGKGGVWGLVRQRRGSTLSSRTDQRVLEVMEGLLRQEALRSRSRGWMKRMHRQTQWRLDEAHGAGVVEAPAQSTFNKLLRRLEKELGLDGTVAQRRSRASRPAPPFARTVALRPGELVMMDSSPLDVLVVLDDGVVGRPELTTALDVAIGGLWGILRPPGSKLTDIAVLLAQMMTPKVMQPGWDEALRMSASVIPHERLVSLDDRLEEAAARPVIVPETIVVDQGKVFVSPATRAACESLGISLQPVPPANGPAKGHVERTFGSLNSLYWQWVPGYIGSNLSERGSKVGEEPLLHMRELQELLDEQLVLWHHRPHEGLRHPLMPKKALTPCEMWAALLPVVGYVPVPLKADDYVELLPVRWQAITDNGIRFDYRTYDHACLNGFRGESSGVAGQQGRWEVHYNPYDVTRIWVRLPKGFREVPWIHATQVSQPFTHHVWEHLCKVVERTGARDEHEAQLALALDDFLKRASGHGHLTRREQRVVAKSRAAQTLAVPAAELDVLSAPTLSFGLAGVYDAPDIDDETVPDEDDDVLADLDGPAQAGVSVVPGILVRTDSSAQEDQWLL</sequence>
<dbReference type="PROSITE" id="PS50994">
    <property type="entry name" value="INTEGRASE"/>
    <property type="match status" value="1"/>
</dbReference>
<dbReference type="InterPro" id="IPR001584">
    <property type="entry name" value="Integrase_cat-core"/>
</dbReference>
<reference evidence="4" key="1">
    <citation type="journal article" date="2008" name="J. Bacteriol.">
        <title>Genome sequence of the streptomycin-producing microorganism Streptomyces griseus IFO 13350.</title>
        <authorList>
            <person name="Ohnishi Y."/>
            <person name="Ishikawa J."/>
            <person name="Hara H."/>
            <person name="Suzuki H."/>
            <person name="Ikenoya M."/>
            <person name="Ikeda H."/>
            <person name="Yamashita A."/>
            <person name="Hattori M."/>
            <person name="Horinouchi S."/>
        </authorList>
    </citation>
    <scope>NUCLEOTIDE SEQUENCE [LARGE SCALE GENOMIC DNA]</scope>
    <source>
        <strain evidence="4">JCM 4626 / NBRC 13350</strain>
    </source>
</reference>
<dbReference type="eggNOG" id="COG2801">
    <property type="taxonomic scope" value="Bacteria"/>
</dbReference>
<dbReference type="EMBL" id="AP009493">
    <property type="protein sequence ID" value="BAG23863.1"/>
    <property type="molecule type" value="Genomic_DNA"/>
</dbReference>
<protein>
    <submittedName>
        <fullName evidence="2">Transposase</fullName>
    </submittedName>
</protein>
<evidence type="ECO:0000313" key="2">
    <source>
        <dbReference type="EMBL" id="BAG16932.1"/>
    </source>
</evidence>
<feature type="domain" description="Integrase catalytic" evidence="1">
    <location>
        <begin position="251"/>
        <end position="479"/>
    </location>
</feature>
<dbReference type="AlphaFoldDB" id="B1VNA9"/>
<reference evidence="2" key="2">
    <citation type="journal article" date="2008" name="J. Bacteriol.">
        <title>The genome sequence of the streptomycin-producing microorganism Streptomyces griseus IFO 13350.</title>
        <authorList>
            <person name="Ohnishi Y."/>
            <person name="Ishikawa J."/>
            <person name="Hara H."/>
            <person name="Suzuki H."/>
            <person name="Ikenoya M."/>
            <person name="Ikeda H."/>
            <person name="Yamashita A."/>
            <person name="Hattori M."/>
            <person name="Horinouchi S."/>
        </authorList>
    </citation>
    <scope>NUCLEOTIDE SEQUENCE</scope>
    <source>
        <strain evidence="2">NBRC 13350</strain>
    </source>
</reference>
<dbReference type="KEGG" id="sgr:SGR_7036t"/>
<organism evidence="2 4">
    <name type="scientific">Streptomyces griseus subsp. griseus (strain JCM 4626 / CBS 651.72 / NBRC 13350 / KCC S-0626 / ISP 5235)</name>
    <dbReference type="NCBI Taxonomy" id="455632"/>
    <lineage>
        <taxon>Bacteria</taxon>
        <taxon>Bacillati</taxon>
        <taxon>Actinomycetota</taxon>
        <taxon>Actinomycetes</taxon>
        <taxon>Kitasatosporales</taxon>
        <taxon>Streptomycetaceae</taxon>
        <taxon>Streptomyces</taxon>
    </lineage>
</organism>
<reference evidence="2" key="3">
    <citation type="journal article" date="2008" name="J. Biol. Chem.">
        <title>Phenolic lipids synthesized by type III polyketide synthase confer penicillin resistance on Streptomyces griseus.</title>
        <authorList>
            <person name="Funabashi M."/>
            <person name="Funa N."/>
            <person name="Horinouchi S."/>
        </authorList>
    </citation>
    <scope>NUCLEOTIDE SEQUENCE</scope>
    <source>
        <strain evidence="2">NBRC 13350</strain>
    </source>
</reference>
<dbReference type="InterPro" id="IPR012337">
    <property type="entry name" value="RNaseH-like_sf"/>
</dbReference>
<dbReference type="InterPro" id="IPR036397">
    <property type="entry name" value="RNaseH_sf"/>
</dbReference>
<evidence type="ECO:0000259" key="1">
    <source>
        <dbReference type="PROSITE" id="PS50994"/>
    </source>
</evidence>
<name>B1VNA9_STRGG</name>
<dbReference type="GO" id="GO:0015074">
    <property type="term" value="P:DNA integration"/>
    <property type="evidence" value="ECO:0007669"/>
    <property type="project" value="InterPro"/>
</dbReference>
<dbReference type="EMBL" id="AP009493">
    <property type="protein sequence ID" value="BAG16932.1"/>
    <property type="molecule type" value="Genomic_DNA"/>
</dbReference>
<dbReference type="Gene3D" id="3.30.420.10">
    <property type="entry name" value="Ribonuclease H-like superfamily/Ribonuclease H"/>
    <property type="match status" value="1"/>
</dbReference>
<reference evidence="2" key="4">
    <citation type="journal article" date="2008" name="Microbiology">
        <title>Conditionally positive effect of the TetR-family transcriptional regulator AtrA on streptomycin production by Streptomyces griseus.</title>
        <authorList>
            <person name="Hirano S."/>
            <person name="Tanaka K."/>
            <person name="Ohnishi Y."/>
            <person name="Horinouchi S."/>
        </authorList>
    </citation>
    <scope>NUCLEOTIDE SEQUENCE</scope>
    <source>
        <strain evidence="2">NBRC 13350</strain>
    </source>
</reference>
<dbReference type="KEGG" id="sgr:SGR_103t"/>
<evidence type="ECO:0000313" key="4">
    <source>
        <dbReference type="Proteomes" id="UP000001685"/>
    </source>
</evidence>
<dbReference type="Proteomes" id="UP000001685">
    <property type="component" value="Chromosome"/>
</dbReference>
<accession>B1VNA9</accession>
<gene>
    <name evidence="2" type="ordered locus">SGR_103t</name>
    <name evidence="3" type="ordered locus">SGR_7036t</name>
</gene>
<dbReference type="SUPFAM" id="SSF53098">
    <property type="entry name" value="Ribonuclease H-like"/>
    <property type="match status" value="1"/>
</dbReference>
<dbReference type="HOGENOM" id="CLU_013110_0_1_11"/>
<dbReference type="InterPro" id="IPR015378">
    <property type="entry name" value="Transposase-like_Mu_C"/>
</dbReference>
<dbReference type="Pfam" id="PF09299">
    <property type="entry name" value="Mu-transpos_C"/>
    <property type="match status" value="1"/>
</dbReference>